<dbReference type="Proteomes" id="UP001243844">
    <property type="component" value="Unassembled WGS sequence"/>
</dbReference>
<dbReference type="AlphaFoldDB" id="A0AAW8JA62"/>
<dbReference type="RefSeq" id="WP_308981476.1">
    <property type="nucleotide sequence ID" value="NZ_JAVIDL010000014.1"/>
</dbReference>
<comment type="caution">
    <text evidence="2">The sequence shown here is derived from an EMBL/GenBank/DDBJ whole genome shotgun (WGS) entry which is preliminary data.</text>
</comment>
<name>A0AAW8JA62_9GAMM</name>
<dbReference type="PANTHER" id="PTHR30399:SF1">
    <property type="entry name" value="UTP PYROPHOSPHATASE"/>
    <property type="match status" value="1"/>
</dbReference>
<evidence type="ECO:0000313" key="2">
    <source>
        <dbReference type="EMBL" id="MDQ8935823.1"/>
    </source>
</evidence>
<keyword evidence="2" id="KW-0645">Protease</keyword>
<sequence length="236" mass="27921">MSITQDLPEIQIVRHARAKRLRLRVFANSIRLTVPLLCSSRQIDLFLKQSESWLVETWQKQQIITQEQPQNLPEEICLFDSSVAIQIDYVEQKEAFIYFAEKHTVRINQTQAELNLKAFILFYAKHKLPQYLKQLSLECALPFAKCNIRHAKTRWGSCNQQHDIMLNAALVLYPQHIVRYVCIHELAHTRYFNHSLAFWSELEKYDGAFKAHRKFLKTSALPYWWHNVAKKPDLSR</sequence>
<dbReference type="PANTHER" id="PTHR30399">
    <property type="entry name" value="UNCHARACTERIZED PROTEIN YGJP"/>
    <property type="match status" value="1"/>
</dbReference>
<protein>
    <submittedName>
        <fullName evidence="2">SprT family zinc-dependent metalloprotease</fullName>
        <ecNumber evidence="2">3.4.-.-</ecNumber>
    </submittedName>
</protein>
<evidence type="ECO:0000259" key="1">
    <source>
        <dbReference type="Pfam" id="PF01863"/>
    </source>
</evidence>
<organism evidence="2 3">
    <name type="scientific">Acinetobacter rudis</name>
    <dbReference type="NCBI Taxonomy" id="632955"/>
    <lineage>
        <taxon>Bacteria</taxon>
        <taxon>Pseudomonadati</taxon>
        <taxon>Pseudomonadota</taxon>
        <taxon>Gammaproteobacteria</taxon>
        <taxon>Moraxellales</taxon>
        <taxon>Moraxellaceae</taxon>
        <taxon>Acinetobacter</taxon>
    </lineage>
</organism>
<dbReference type="EMBL" id="JAVIDL010000014">
    <property type="protein sequence ID" value="MDQ8935823.1"/>
    <property type="molecule type" value="Genomic_DNA"/>
</dbReference>
<keyword evidence="2" id="KW-0378">Hydrolase</keyword>
<dbReference type="InterPro" id="IPR053136">
    <property type="entry name" value="UTP_pyrophosphatase-like"/>
</dbReference>
<dbReference type="InterPro" id="IPR002725">
    <property type="entry name" value="YgjP-like_metallopeptidase"/>
</dbReference>
<dbReference type="GO" id="GO:0008237">
    <property type="term" value="F:metallopeptidase activity"/>
    <property type="evidence" value="ECO:0007669"/>
    <property type="project" value="UniProtKB-KW"/>
</dbReference>
<gene>
    <name evidence="2" type="ORF">RFH47_08775</name>
</gene>
<dbReference type="Pfam" id="PF01863">
    <property type="entry name" value="YgjP-like"/>
    <property type="match status" value="1"/>
</dbReference>
<reference evidence="2" key="1">
    <citation type="submission" date="2023-08" db="EMBL/GenBank/DDBJ databases">
        <title>Emergence of clinically-relevant ST2 carbapenem-resistant Acinetobacter baumannii strains in hospital sewages in Zhejiang, East of China.</title>
        <authorList>
            <person name="Kaichao C."/>
            <person name="Zhang R."/>
        </authorList>
    </citation>
    <scope>NUCLEOTIDE SEQUENCE</scope>
    <source>
        <strain evidence="2">M-RB-37</strain>
    </source>
</reference>
<dbReference type="EC" id="3.4.-.-" evidence="2"/>
<proteinExistence type="predicted"/>
<dbReference type="CDD" id="cd07344">
    <property type="entry name" value="M48_yhfN_like"/>
    <property type="match status" value="1"/>
</dbReference>
<evidence type="ECO:0000313" key="3">
    <source>
        <dbReference type="Proteomes" id="UP001243844"/>
    </source>
</evidence>
<accession>A0AAW8JA62</accession>
<keyword evidence="2" id="KW-0482">Metalloprotease</keyword>
<feature type="domain" description="YgjP-like metallopeptidase" evidence="1">
    <location>
        <begin position="19"/>
        <end position="218"/>
    </location>
</feature>
<dbReference type="Gene3D" id="3.30.2010.10">
    <property type="entry name" value="Metalloproteases ('zincins'), catalytic domain"/>
    <property type="match status" value="1"/>
</dbReference>